<dbReference type="GO" id="GO:0005739">
    <property type="term" value="C:mitochondrion"/>
    <property type="evidence" value="ECO:0007669"/>
    <property type="project" value="UniProtKB-SubCell"/>
</dbReference>
<evidence type="ECO:0000313" key="13">
    <source>
        <dbReference type="EMBL" id="KAK1942013.1"/>
    </source>
</evidence>
<dbReference type="InterPro" id="IPR001537">
    <property type="entry name" value="SpoU_MeTrfase"/>
</dbReference>
<organism evidence="13 14">
    <name type="scientific">Phytophthora citrophthora</name>
    <dbReference type="NCBI Taxonomy" id="4793"/>
    <lineage>
        <taxon>Eukaryota</taxon>
        <taxon>Sar</taxon>
        <taxon>Stramenopiles</taxon>
        <taxon>Oomycota</taxon>
        <taxon>Peronosporomycetes</taxon>
        <taxon>Peronosporales</taxon>
        <taxon>Peronosporaceae</taxon>
        <taxon>Phytophthora</taxon>
    </lineage>
</organism>
<keyword evidence="8" id="KW-0496">Mitochondrion</keyword>
<evidence type="ECO:0000256" key="2">
    <source>
        <dbReference type="ARBA" id="ARBA00007228"/>
    </source>
</evidence>
<dbReference type="Gene3D" id="3.30.1330.30">
    <property type="match status" value="1"/>
</dbReference>
<evidence type="ECO:0000256" key="4">
    <source>
        <dbReference type="ARBA" id="ARBA00022603"/>
    </source>
</evidence>
<proteinExistence type="inferred from homology"/>
<dbReference type="Pfam" id="PF00588">
    <property type="entry name" value="SpoU_methylase"/>
    <property type="match status" value="1"/>
</dbReference>
<comment type="similarity">
    <text evidence="2">Belongs to the class IV-like SAM-binding methyltransferase superfamily. RNA methyltransferase TrmH family.</text>
</comment>
<dbReference type="InterPro" id="IPR047182">
    <property type="entry name" value="MRM1"/>
</dbReference>
<dbReference type="InterPro" id="IPR047261">
    <property type="entry name" value="MRM1_MeTrfase_dom"/>
</dbReference>
<evidence type="ECO:0000256" key="9">
    <source>
        <dbReference type="ARBA" id="ARBA00034881"/>
    </source>
</evidence>
<evidence type="ECO:0000256" key="7">
    <source>
        <dbReference type="ARBA" id="ARBA00022946"/>
    </source>
</evidence>
<dbReference type="PANTHER" id="PTHR46103">
    <property type="entry name" value="RRNA METHYLTRANSFERASE 1, MITOCHONDRIAL"/>
    <property type="match status" value="1"/>
</dbReference>
<feature type="domain" description="tRNA/rRNA methyltransferase SpoU type" evidence="11">
    <location>
        <begin position="197"/>
        <end position="347"/>
    </location>
</feature>
<evidence type="ECO:0000256" key="10">
    <source>
        <dbReference type="SAM" id="MobiDB-lite"/>
    </source>
</evidence>
<dbReference type="PANTHER" id="PTHR46103:SF1">
    <property type="entry name" value="RRNA METHYLTRANSFERASE 1, MITOCHONDRIAL"/>
    <property type="match status" value="1"/>
</dbReference>
<dbReference type="Gene3D" id="3.40.1280.10">
    <property type="match status" value="1"/>
</dbReference>
<dbReference type="InterPro" id="IPR029028">
    <property type="entry name" value="Alpha/beta_knot_MTases"/>
</dbReference>
<keyword evidence="6" id="KW-0949">S-adenosyl-L-methionine</keyword>
<evidence type="ECO:0000256" key="1">
    <source>
        <dbReference type="ARBA" id="ARBA00004173"/>
    </source>
</evidence>
<evidence type="ECO:0000259" key="12">
    <source>
        <dbReference type="Pfam" id="PF08032"/>
    </source>
</evidence>
<dbReference type="InterPro" id="IPR029026">
    <property type="entry name" value="tRNA_m1G_MTases_N"/>
</dbReference>
<dbReference type="GO" id="GO:0003723">
    <property type="term" value="F:RNA binding"/>
    <property type="evidence" value="ECO:0007669"/>
    <property type="project" value="InterPro"/>
</dbReference>
<evidence type="ECO:0000256" key="8">
    <source>
        <dbReference type="ARBA" id="ARBA00023128"/>
    </source>
</evidence>
<keyword evidence="4 13" id="KW-0489">Methyltransferase</keyword>
<evidence type="ECO:0000256" key="3">
    <source>
        <dbReference type="ARBA" id="ARBA00022552"/>
    </source>
</evidence>
<dbReference type="Proteomes" id="UP001259832">
    <property type="component" value="Unassembled WGS sequence"/>
</dbReference>
<dbReference type="InterPro" id="IPR029064">
    <property type="entry name" value="Ribosomal_eL30-like_sf"/>
</dbReference>
<feature type="region of interest" description="Disordered" evidence="10">
    <location>
        <begin position="22"/>
        <end position="71"/>
    </location>
</feature>
<gene>
    <name evidence="13" type="ORF">P3T76_006335</name>
</gene>
<dbReference type="SUPFAM" id="SSF75217">
    <property type="entry name" value="alpha/beta knot"/>
    <property type="match status" value="1"/>
</dbReference>
<dbReference type="CDD" id="cd18105">
    <property type="entry name" value="SpoU-like_MRM1"/>
    <property type="match status" value="1"/>
</dbReference>
<protein>
    <recommendedName>
        <fullName evidence="9">rRNA methyltransferase 1, mitochondrial</fullName>
    </recommendedName>
</protein>
<comment type="caution">
    <text evidence="13">The sequence shown here is derived from an EMBL/GenBank/DDBJ whole genome shotgun (WGS) entry which is preliminary data.</text>
</comment>
<comment type="subcellular location">
    <subcellularLocation>
        <location evidence="1">Mitochondrion</location>
    </subcellularLocation>
</comment>
<dbReference type="SUPFAM" id="SSF55315">
    <property type="entry name" value="L30e-like"/>
    <property type="match status" value="1"/>
</dbReference>
<dbReference type="EMBL" id="JASMQC010000010">
    <property type="protein sequence ID" value="KAK1942013.1"/>
    <property type="molecule type" value="Genomic_DNA"/>
</dbReference>
<dbReference type="InterPro" id="IPR013123">
    <property type="entry name" value="SpoU_subst-bd"/>
</dbReference>
<feature type="domain" description="RNA 2-O ribose methyltransferase substrate binding" evidence="12">
    <location>
        <begin position="76"/>
        <end position="153"/>
    </location>
</feature>
<keyword evidence="7" id="KW-0809">Transit peptide</keyword>
<keyword evidence="3" id="KW-0698">rRNA processing</keyword>
<keyword evidence="14" id="KW-1185">Reference proteome</keyword>
<feature type="compositionally biased region" description="Basic and acidic residues" evidence="10">
    <location>
        <begin position="44"/>
        <end position="57"/>
    </location>
</feature>
<keyword evidence="5" id="KW-0808">Transferase</keyword>
<dbReference type="GO" id="GO:0016435">
    <property type="term" value="F:rRNA (guanine) methyltransferase activity"/>
    <property type="evidence" value="ECO:0007669"/>
    <property type="project" value="TreeGrafter"/>
</dbReference>
<evidence type="ECO:0000256" key="5">
    <source>
        <dbReference type="ARBA" id="ARBA00022679"/>
    </source>
</evidence>
<name>A0AAD9GPL1_9STRA</name>
<dbReference type="Pfam" id="PF08032">
    <property type="entry name" value="SpoU_sub_bind"/>
    <property type="match status" value="1"/>
</dbReference>
<evidence type="ECO:0000313" key="14">
    <source>
        <dbReference type="Proteomes" id="UP001259832"/>
    </source>
</evidence>
<evidence type="ECO:0000256" key="6">
    <source>
        <dbReference type="ARBA" id="ARBA00022691"/>
    </source>
</evidence>
<dbReference type="AlphaFoldDB" id="A0AAD9GPL1"/>
<evidence type="ECO:0000259" key="11">
    <source>
        <dbReference type="Pfam" id="PF00588"/>
    </source>
</evidence>
<reference evidence="13" key="1">
    <citation type="submission" date="2023-08" db="EMBL/GenBank/DDBJ databases">
        <title>Reference Genome Resource for the Citrus Pathogen Phytophthora citrophthora.</title>
        <authorList>
            <person name="Moller H."/>
            <person name="Coetzee B."/>
            <person name="Rose L.J."/>
            <person name="Van Niekerk J.M."/>
        </authorList>
    </citation>
    <scope>NUCLEOTIDE SEQUENCE</scope>
    <source>
        <strain evidence="13">STE-U-9442</strain>
    </source>
</reference>
<accession>A0AAD9GPL1</accession>
<sequence>MMLRRSAAVSVRRSLSTCLFSTDSQWRSPGRSRGAKPTRWGPPRGERGRWRDNERRSPVTRTNDGQDVPQLAGEGVYGIHSVLQALESGHRDAHALYVREERTLVDGQRPKKKSAADIRALERIQELAEANGVKINSTSKWMLNHITGDKPHQLRFNSSSSCPLNHQVRRSVICSGVVDELIVDVLIVFTESERSPMILVLDEIHDPQNLGAILRSAHFLGCSAVVVSDRNTAPLSPAVSRASVGALEVMVANNKLMKARNLHETLAISGDLGWRVVGASSGPNSITSTELSSDQPTILVMGNEHRGLRKNIRQCCHDVVIIPGQATDEDTRVDSLNVSVASAILLYELLHH</sequence>